<dbReference type="RefSeq" id="WP_196928305.1">
    <property type="nucleotide sequence ID" value="NZ_JADOTX010000001.1"/>
</dbReference>
<evidence type="ECO:0000313" key="2">
    <source>
        <dbReference type="Proteomes" id="UP000614915"/>
    </source>
</evidence>
<comment type="caution">
    <text evidence="1">The sequence shown here is derived from an EMBL/GenBank/DDBJ whole genome shotgun (WGS) entry which is preliminary data.</text>
</comment>
<dbReference type="EMBL" id="JADOTX010000001">
    <property type="protein sequence ID" value="MBG6067852.1"/>
    <property type="molecule type" value="Genomic_DNA"/>
</dbReference>
<keyword evidence="2" id="KW-1185">Reference proteome</keyword>
<name>A0ABS0JMF1_9ACTN</name>
<protein>
    <submittedName>
        <fullName evidence="1">Uncharacterized protein</fullName>
    </submittedName>
</protein>
<reference evidence="1 2" key="1">
    <citation type="submission" date="2020-11" db="EMBL/GenBank/DDBJ databases">
        <title>Sequencing the genomes of 1000 actinobacteria strains.</title>
        <authorList>
            <person name="Klenk H.-P."/>
        </authorList>
    </citation>
    <scope>NUCLEOTIDE SEQUENCE [LARGE SCALE GENOMIC DNA]</scope>
    <source>
        <strain evidence="1 2">DSM 101692</strain>
    </source>
</reference>
<gene>
    <name evidence="1" type="ORF">IW248_004139</name>
</gene>
<accession>A0ABS0JMF1</accession>
<proteinExistence type="predicted"/>
<sequence>MNNPTDVLTGVTVAQAEAIARRGAQDLYAARASLRFDVSRAITCRCGTLLDAPRAVAVEMNGRSMGVVCLPCWSGGIRRSVVATGADITVIDGRDLWPAR</sequence>
<dbReference type="Proteomes" id="UP000614915">
    <property type="component" value="Unassembled WGS sequence"/>
</dbReference>
<evidence type="ECO:0000313" key="1">
    <source>
        <dbReference type="EMBL" id="MBG6067852.1"/>
    </source>
</evidence>
<organism evidence="1 2">
    <name type="scientific">Micromonospora ureilytica</name>
    <dbReference type="NCBI Taxonomy" id="709868"/>
    <lineage>
        <taxon>Bacteria</taxon>
        <taxon>Bacillati</taxon>
        <taxon>Actinomycetota</taxon>
        <taxon>Actinomycetes</taxon>
        <taxon>Micromonosporales</taxon>
        <taxon>Micromonosporaceae</taxon>
        <taxon>Micromonospora</taxon>
    </lineage>
</organism>